<feature type="domain" description="HTH lysR-type" evidence="5">
    <location>
        <begin position="1"/>
        <end position="60"/>
    </location>
</feature>
<dbReference type="Proteomes" id="UP000294832">
    <property type="component" value="Unassembled WGS sequence"/>
</dbReference>
<accession>A0A4R2FFY7</accession>
<proteinExistence type="inferred from homology"/>
<evidence type="ECO:0000256" key="2">
    <source>
        <dbReference type="ARBA" id="ARBA00023015"/>
    </source>
</evidence>
<protein>
    <submittedName>
        <fullName evidence="6">LysR family transcriptional regulator</fullName>
    </submittedName>
</protein>
<comment type="caution">
    <text evidence="6">The sequence shown here is derived from an EMBL/GenBank/DDBJ whole genome shotgun (WGS) entry which is preliminary data.</text>
</comment>
<evidence type="ECO:0000259" key="5">
    <source>
        <dbReference type="PROSITE" id="PS50931"/>
    </source>
</evidence>
<dbReference type="SUPFAM" id="SSF53850">
    <property type="entry name" value="Periplasmic binding protein-like II"/>
    <property type="match status" value="1"/>
</dbReference>
<evidence type="ECO:0000256" key="3">
    <source>
        <dbReference type="ARBA" id="ARBA00023125"/>
    </source>
</evidence>
<dbReference type="FunFam" id="1.10.10.10:FF:000001">
    <property type="entry name" value="LysR family transcriptional regulator"/>
    <property type="match status" value="1"/>
</dbReference>
<dbReference type="SUPFAM" id="SSF46785">
    <property type="entry name" value="Winged helix' DNA-binding domain"/>
    <property type="match status" value="1"/>
</dbReference>
<evidence type="ECO:0000313" key="7">
    <source>
        <dbReference type="Proteomes" id="UP000294832"/>
    </source>
</evidence>
<dbReference type="GO" id="GO:0003700">
    <property type="term" value="F:DNA-binding transcription factor activity"/>
    <property type="evidence" value="ECO:0007669"/>
    <property type="project" value="InterPro"/>
</dbReference>
<dbReference type="EMBL" id="SLWF01000003">
    <property type="protein sequence ID" value="TCN88829.1"/>
    <property type="molecule type" value="Genomic_DNA"/>
</dbReference>
<reference evidence="6 7" key="1">
    <citation type="submission" date="2019-03" db="EMBL/GenBank/DDBJ databases">
        <title>Freshwater and sediment microbial communities from various areas in North America, analyzing microbe dynamics in response to fracking.</title>
        <authorList>
            <person name="Lamendella R."/>
        </authorList>
    </citation>
    <scope>NUCLEOTIDE SEQUENCE [LARGE SCALE GENOMIC DNA]</scope>
    <source>
        <strain evidence="6 7">74A</strain>
    </source>
</reference>
<keyword evidence="7" id="KW-1185">Reference proteome</keyword>
<dbReference type="Pfam" id="PF00126">
    <property type="entry name" value="HTH_1"/>
    <property type="match status" value="1"/>
</dbReference>
<dbReference type="Pfam" id="PF03466">
    <property type="entry name" value="LysR_substrate"/>
    <property type="match status" value="1"/>
</dbReference>
<keyword evidence="4" id="KW-0804">Transcription</keyword>
<comment type="similarity">
    <text evidence="1">Belongs to the LysR transcriptional regulatory family.</text>
</comment>
<dbReference type="PROSITE" id="PS50931">
    <property type="entry name" value="HTH_LYSR"/>
    <property type="match status" value="1"/>
</dbReference>
<dbReference type="Gene3D" id="3.40.190.290">
    <property type="match status" value="1"/>
</dbReference>
<keyword evidence="2" id="KW-0805">Transcription regulation</keyword>
<dbReference type="PANTHER" id="PTHR30419:SF8">
    <property type="entry name" value="NITROGEN ASSIMILATION TRANSCRIPTIONAL ACTIVATOR-RELATED"/>
    <property type="match status" value="1"/>
</dbReference>
<organism evidence="6 7">
    <name type="scientific">Shewanella fodinae</name>
    <dbReference type="NCBI Taxonomy" id="552357"/>
    <lineage>
        <taxon>Bacteria</taxon>
        <taxon>Pseudomonadati</taxon>
        <taxon>Pseudomonadota</taxon>
        <taxon>Gammaproteobacteria</taxon>
        <taxon>Alteromonadales</taxon>
        <taxon>Shewanellaceae</taxon>
        <taxon>Shewanella</taxon>
    </lineage>
</organism>
<dbReference type="OrthoDB" id="9803735at2"/>
<dbReference type="InterPro" id="IPR036390">
    <property type="entry name" value="WH_DNA-bd_sf"/>
</dbReference>
<sequence>MDLKVIRYFIEIVDHGGFAKAAEAIHLTQPALSKAINQLEDELDLVLLERGKRGSQLKPTASGEVVYRYGMQLLKVRQEMHRELEAQRSLNAGELHLGLAPLGSAEIFAPVIARYRSLYPKIAMQLFVRGGIEQTIALKKREVELATGIISFDEEFEGFCIRRNPMVVVVPKQHALANQPQLTLKQLEETPQILFDEEYALHELVFKGCVNAGFIPKVATKVSHPDFGITLVAAGTGVMIMPEFIAARHAVAGVNRVPLSTDDLIWELSLFWRKGHPLSFAAQAMVTLIREQLAAEPV</sequence>
<dbReference type="Gene3D" id="1.10.10.10">
    <property type="entry name" value="Winged helix-like DNA-binding domain superfamily/Winged helix DNA-binding domain"/>
    <property type="match status" value="1"/>
</dbReference>
<evidence type="ECO:0000256" key="1">
    <source>
        <dbReference type="ARBA" id="ARBA00009437"/>
    </source>
</evidence>
<dbReference type="RefSeq" id="WP_133037784.1">
    <property type="nucleotide sequence ID" value="NZ_SLWF01000003.1"/>
</dbReference>
<keyword evidence="3" id="KW-0238">DNA-binding</keyword>
<dbReference type="PANTHER" id="PTHR30419">
    <property type="entry name" value="HTH-TYPE TRANSCRIPTIONAL REGULATOR YBHD"/>
    <property type="match status" value="1"/>
</dbReference>
<dbReference type="InterPro" id="IPR036388">
    <property type="entry name" value="WH-like_DNA-bd_sf"/>
</dbReference>
<dbReference type="InterPro" id="IPR000847">
    <property type="entry name" value="LysR_HTH_N"/>
</dbReference>
<dbReference type="InterPro" id="IPR050950">
    <property type="entry name" value="HTH-type_LysR_regulators"/>
</dbReference>
<evidence type="ECO:0000313" key="6">
    <source>
        <dbReference type="EMBL" id="TCN88829.1"/>
    </source>
</evidence>
<name>A0A4R2FFY7_9GAMM</name>
<dbReference type="GO" id="GO:0003677">
    <property type="term" value="F:DNA binding"/>
    <property type="evidence" value="ECO:0007669"/>
    <property type="project" value="UniProtKB-KW"/>
</dbReference>
<dbReference type="PRINTS" id="PR00039">
    <property type="entry name" value="HTHLYSR"/>
</dbReference>
<dbReference type="GO" id="GO:0005829">
    <property type="term" value="C:cytosol"/>
    <property type="evidence" value="ECO:0007669"/>
    <property type="project" value="TreeGrafter"/>
</dbReference>
<gene>
    <name evidence="6" type="ORF">EDC91_1038</name>
</gene>
<dbReference type="InterPro" id="IPR005119">
    <property type="entry name" value="LysR_subst-bd"/>
</dbReference>
<dbReference type="AlphaFoldDB" id="A0A4R2FFY7"/>
<evidence type="ECO:0000256" key="4">
    <source>
        <dbReference type="ARBA" id="ARBA00023163"/>
    </source>
</evidence>